<dbReference type="CDD" id="cd11386">
    <property type="entry name" value="MCP_signal"/>
    <property type="match status" value="1"/>
</dbReference>
<dbReference type="EMBL" id="FUWR01000003">
    <property type="protein sequence ID" value="SJZ54231.1"/>
    <property type="molecule type" value="Genomic_DNA"/>
</dbReference>
<evidence type="ECO:0000313" key="8">
    <source>
        <dbReference type="EMBL" id="SJZ54231.1"/>
    </source>
</evidence>
<dbReference type="PROSITE" id="PS50111">
    <property type="entry name" value="CHEMOTAXIS_TRANSDUC_2"/>
    <property type="match status" value="1"/>
</dbReference>
<gene>
    <name evidence="8" type="ORF">SAMN02745119_00905</name>
</gene>
<dbReference type="CDD" id="cd06225">
    <property type="entry name" value="HAMP"/>
    <property type="match status" value="1"/>
</dbReference>
<name>A0A1T4LI07_9BACT</name>
<proteinExistence type="inferred from homology"/>
<evidence type="ECO:0000259" key="7">
    <source>
        <dbReference type="PROSITE" id="PS50885"/>
    </source>
</evidence>
<feature type="transmembrane region" description="Helical" evidence="5">
    <location>
        <begin position="12"/>
        <end position="31"/>
    </location>
</feature>
<dbReference type="GO" id="GO:0006935">
    <property type="term" value="P:chemotaxis"/>
    <property type="evidence" value="ECO:0007669"/>
    <property type="project" value="UniProtKB-ARBA"/>
</dbReference>
<dbReference type="Pfam" id="PF00015">
    <property type="entry name" value="MCPsignal"/>
    <property type="match status" value="1"/>
</dbReference>
<comment type="similarity">
    <text evidence="3">Belongs to the methyl-accepting chemotaxis (MCP) protein family.</text>
</comment>
<dbReference type="SUPFAM" id="SSF58104">
    <property type="entry name" value="Methyl-accepting chemotaxis protein (MCP) signaling domain"/>
    <property type="match status" value="1"/>
</dbReference>
<evidence type="ECO:0000256" key="1">
    <source>
        <dbReference type="ARBA" id="ARBA00004370"/>
    </source>
</evidence>
<sequence length="662" mass="70311">MFKNLKIAPKLLLLLIIPIIGMAFFAARILMDNLSTLNNMQTTRALVAVSVASGNLIHELQKERGLTSGFLASKGAKNGDELQKQRLVVDGIASKMQETVAAQAGKTEAIKKALDAVAEKISKLKETRSAIDSQSLDAKAALGYYTGLISNCLEIGFAVVGKAGEPETSLAAFGYVAFQGAKESTGQLRATINGVLSADTCDLATTQRISRIAASEQNRMSNFDRYADPAVVKEYKEIAQKETAFQKTTEMLQTILDKGIGNGFGIPAETWFSTITTKINHQKTIEDKLAASLIKLSETKAFAAKRDVSLSILLTTILAAVTILFGIVIMKSITSPLQSLVLMLKDIAEGEGDLTKRLPEGSKDETGEVAYWFNRFINNIHSIISQASTTTVQVATASSQLNSTAEQIATAAEEVAAQSATVATASEEMSATSNDISRNCTLASDVANRASEMAHGGASVVQETISGMQNIADKVRESAHTVEALGARSDQIGAIVGTIEDIADQTNLLALNAAIEAARAGEMGRGFAVVADEVRALAERTTRATREIGEMIKAIQQETGGAVASMEQGVKEVEKGMDSSRRSGDALQQILEGINEVTMQVHQIATAAEEQTAVTGEISNNIHQITDVVQQTANGAHQTAGAASELSNLAKSLENLVGRFKL</sequence>
<dbReference type="GO" id="GO:0007165">
    <property type="term" value="P:signal transduction"/>
    <property type="evidence" value="ECO:0007669"/>
    <property type="project" value="UniProtKB-KW"/>
</dbReference>
<dbReference type="SMART" id="SM00304">
    <property type="entry name" value="HAMP"/>
    <property type="match status" value="1"/>
</dbReference>
<dbReference type="RefSeq" id="WP_078789190.1">
    <property type="nucleotide sequence ID" value="NZ_FUWR01000003.1"/>
</dbReference>
<comment type="subcellular location">
    <subcellularLocation>
        <location evidence="1">Membrane</location>
    </subcellularLocation>
</comment>
<evidence type="ECO:0000313" key="9">
    <source>
        <dbReference type="Proteomes" id="UP000190102"/>
    </source>
</evidence>
<evidence type="ECO:0000256" key="5">
    <source>
        <dbReference type="SAM" id="Phobius"/>
    </source>
</evidence>
<evidence type="ECO:0000259" key="6">
    <source>
        <dbReference type="PROSITE" id="PS50111"/>
    </source>
</evidence>
<keyword evidence="9" id="KW-1185">Reference proteome</keyword>
<dbReference type="STRING" id="115783.SAMN02745119_00905"/>
<accession>A0A1T4LI07</accession>
<keyword evidence="5" id="KW-1133">Transmembrane helix</keyword>
<reference evidence="9" key="1">
    <citation type="submission" date="2017-02" db="EMBL/GenBank/DDBJ databases">
        <authorList>
            <person name="Varghese N."/>
            <person name="Submissions S."/>
        </authorList>
    </citation>
    <scope>NUCLEOTIDE SEQUENCE [LARGE SCALE GENOMIC DNA]</scope>
    <source>
        <strain evidence="9">ATCC BAA-34</strain>
    </source>
</reference>
<feature type="transmembrane region" description="Helical" evidence="5">
    <location>
        <begin position="308"/>
        <end position="330"/>
    </location>
</feature>
<evidence type="ECO:0000256" key="4">
    <source>
        <dbReference type="PROSITE-ProRule" id="PRU00284"/>
    </source>
</evidence>
<dbReference type="AlphaFoldDB" id="A0A1T4LI07"/>
<dbReference type="InterPro" id="IPR003660">
    <property type="entry name" value="HAMP_dom"/>
</dbReference>
<dbReference type="PANTHER" id="PTHR32089">
    <property type="entry name" value="METHYL-ACCEPTING CHEMOTAXIS PROTEIN MCPB"/>
    <property type="match status" value="1"/>
</dbReference>
<dbReference type="FunFam" id="1.10.287.950:FF:000001">
    <property type="entry name" value="Methyl-accepting chemotaxis sensory transducer"/>
    <property type="match status" value="1"/>
</dbReference>
<dbReference type="SMART" id="SM00283">
    <property type="entry name" value="MA"/>
    <property type="match status" value="1"/>
</dbReference>
<organism evidence="8 9">
    <name type="scientific">Trichlorobacter thiogenes</name>
    <dbReference type="NCBI Taxonomy" id="115783"/>
    <lineage>
        <taxon>Bacteria</taxon>
        <taxon>Pseudomonadati</taxon>
        <taxon>Thermodesulfobacteriota</taxon>
        <taxon>Desulfuromonadia</taxon>
        <taxon>Geobacterales</taxon>
        <taxon>Geobacteraceae</taxon>
        <taxon>Trichlorobacter</taxon>
    </lineage>
</organism>
<dbReference type="OrthoDB" id="9791237at2"/>
<evidence type="ECO:0000256" key="3">
    <source>
        <dbReference type="ARBA" id="ARBA00029447"/>
    </source>
</evidence>
<keyword evidence="5" id="KW-0472">Membrane</keyword>
<dbReference type="InterPro" id="IPR004089">
    <property type="entry name" value="MCPsignal_dom"/>
</dbReference>
<keyword evidence="5" id="KW-0812">Transmembrane</keyword>
<dbReference type="Proteomes" id="UP000190102">
    <property type="component" value="Unassembled WGS sequence"/>
</dbReference>
<keyword evidence="2 4" id="KW-0807">Transducer</keyword>
<dbReference type="GO" id="GO:0016020">
    <property type="term" value="C:membrane"/>
    <property type="evidence" value="ECO:0007669"/>
    <property type="project" value="UniProtKB-SubCell"/>
</dbReference>
<dbReference type="InterPro" id="IPR013587">
    <property type="entry name" value="Nitrate/nitrite_sensing"/>
</dbReference>
<dbReference type="PANTHER" id="PTHR32089:SF112">
    <property type="entry name" value="LYSOZYME-LIKE PROTEIN-RELATED"/>
    <property type="match status" value="1"/>
</dbReference>
<dbReference type="Pfam" id="PF08376">
    <property type="entry name" value="NIT"/>
    <property type="match status" value="1"/>
</dbReference>
<dbReference type="Pfam" id="PF00672">
    <property type="entry name" value="HAMP"/>
    <property type="match status" value="1"/>
</dbReference>
<dbReference type="PROSITE" id="PS50885">
    <property type="entry name" value="HAMP"/>
    <property type="match status" value="1"/>
</dbReference>
<protein>
    <submittedName>
        <fullName evidence="8">Methyl-accepting chemotaxis protein</fullName>
    </submittedName>
</protein>
<feature type="domain" description="HAMP" evidence="7">
    <location>
        <begin position="331"/>
        <end position="385"/>
    </location>
</feature>
<dbReference type="Gene3D" id="1.10.287.950">
    <property type="entry name" value="Methyl-accepting chemotaxis protein"/>
    <property type="match status" value="1"/>
</dbReference>
<feature type="domain" description="Methyl-accepting transducer" evidence="6">
    <location>
        <begin position="390"/>
        <end position="626"/>
    </location>
</feature>
<evidence type="ECO:0000256" key="2">
    <source>
        <dbReference type="ARBA" id="ARBA00023224"/>
    </source>
</evidence>